<dbReference type="InParanoid" id="H2ATX4"/>
<dbReference type="GeneID" id="13885782"/>
<evidence type="ECO:0000256" key="1">
    <source>
        <dbReference type="ARBA" id="ARBA00006720"/>
    </source>
</evidence>
<proteinExistence type="inferred from homology"/>
<evidence type="ECO:0000256" key="7">
    <source>
        <dbReference type="RuleBase" id="RU367043"/>
    </source>
</evidence>
<dbReference type="KEGG" id="kaf:KAFR_0D01770"/>
<evidence type="ECO:0000256" key="3">
    <source>
        <dbReference type="ARBA" id="ARBA00022927"/>
    </source>
</evidence>
<keyword evidence="4 7" id="KW-0811">Translocation</keyword>
<dbReference type="Proteomes" id="UP000005220">
    <property type="component" value="Chromosome 4"/>
</dbReference>
<keyword evidence="6 7" id="KW-1015">Disulfide bond</keyword>
<evidence type="ECO:0000313" key="9">
    <source>
        <dbReference type="EMBL" id="CCF57824.1"/>
    </source>
</evidence>
<protein>
    <recommendedName>
        <fullName evidence="7">Mitochondrial import inner membrane translocase subunit</fullName>
    </recommendedName>
</protein>
<comment type="domain">
    <text evidence="7">The twin CX3C motif contains 4 conserved Cys residues that form 2 disulfide bonds in the mitochondrial intermembrane space.</text>
</comment>
<dbReference type="GO" id="GO:0015031">
    <property type="term" value="P:protein transport"/>
    <property type="evidence" value="ECO:0007669"/>
    <property type="project" value="UniProtKB-KW"/>
</dbReference>
<feature type="domain" description="Tim10-like" evidence="8">
    <location>
        <begin position="32"/>
        <end position="90"/>
    </location>
</feature>
<accession>H2ATX4</accession>
<evidence type="ECO:0000256" key="2">
    <source>
        <dbReference type="ARBA" id="ARBA00022792"/>
    </source>
</evidence>
<dbReference type="HOGENOM" id="CLU_141397_0_1_1"/>
<dbReference type="Pfam" id="PF02953">
    <property type="entry name" value="zf-Tim10_DDP"/>
    <property type="match status" value="1"/>
</dbReference>
<dbReference type="InterPro" id="IPR035427">
    <property type="entry name" value="Tim10-like_dom_sf"/>
</dbReference>
<evidence type="ECO:0000313" key="10">
    <source>
        <dbReference type="Proteomes" id="UP000005220"/>
    </source>
</evidence>
<dbReference type="GO" id="GO:0042719">
    <property type="term" value="C:mitochondrial intermembrane space chaperone complex"/>
    <property type="evidence" value="ECO:0007669"/>
    <property type="project" value="EnsemblFungi"/>
</dbReference>
<name>H2ATX4_KAZAF</name>
<keyword evidence="5" id="KW-0472">Membrane</keyword>
<evidence type="ECO:0000256" key="6">
    <source>
        <dbReference type="ARBA" id="ARBA00023157"/>
    </source>
</evidence>
<dbReference type="Gene3D" id="1.10.287.810">
    <property type="entry name" value="Mitochondrial import inner membrane translocase subunit tim13 like domains"/>
    <property type="match status" value="1"/>
</dbReference>
<keyword evidence="7" id="KW-0496">Mitochondrion</keyword>
<gene>
    <name evidence="9" type="primary">KAFR0D01770</name>
    <name evidence="9" type="ORF">KAFR_0D01770</name>
</gene>
<keyword evidence="3 7" id="KW-0653">Protein transport</keyword>
<keyword evidence="7" id="KW-0813">Transport</keyword>
<comment type="function">
    <text evidence="7">Mitochondrial intermembrane chaperone that participates in the import and insertion of some multi-pass transmembrane proteins into the mitochondrial inner membrane. Also required for the transfer of beta-barrel precursors from the TOM complex to the sorting and assembly machinery (SAM complex) of the outer membrane. Acts as a chaperone-like protein that protects the hydrophobic precursors from aggregation and guide them through the mitochondrial intermembrane space.</text>
</comment>
<dbReference type="InterPro" id="IPR004217">
    <property type="entry name" value="Tim10-like"/>
</dbReference>
<dbReference type="GO" id="GO:0140318">
    <property type="term" value="F:protein transporter activity"/>
    <property type="evidence" value="ECO:0007669"/>
    <property type="project" value="EnsemblFungi"/>
</dbReference>
<evidence type="ECO:0000259" key="8">
    <source>
        <dbReference type="Pfam" id="PF02953"/>
    </source>
</evidence>
<dbReference type="OrthoDB" id="7813104at2759"/>
<dbReference type="SUPFAM" id="SSF144122">
    <property type="entry name" value="Tim10-like"/>
    <property type="match status" value="1"/>
</dbReference>
<reference evidence="9 10" key="1">
    <citation type="journal article" date="2011" name="Proc. Natl. Acad. Sci. U.S.A.">
        <title>Evolutionary erosion of yeast sex chromosomes by mating-type switching accidents.</title>
        <authorList>
            <person name="Gordon J.L."/>
            <person name="Armisen D."/>
            <person name="Proux-Wera E."/>
            <person name="Oheigeartaigh S.S."/>
            <person name="Byrne K.P."/>
            <person name="Wolfe K.H."/>
        </authorList>
    </citation>
    <scope>NUCLEOTIDE SEQUENCE [LARGE SCALE GENOMIC DNA]</scope>
    <source>
        <strain evidence="10">ATCC 22294 / BCRC 22015 / CBS 2517 / CECT 1963 / NBRC 1671 / NRRL Y-8276</strain>
    </source>
</reference>
<keyword evidence="10" id="KW-1185">Reference proteome</keyword>
<comment type="similarity">
    <text evidence="1 7">Belongs to the small Tim family.</text>
</comment>
<dbReference type="AlphaFoldDB" id="H2ATX4"/>
<comment type="subunit">
    <text evidence="7">Heterohexamer.</text>
</comment>
<keyword evidence="7" id="KW-0143">Chaperone</keyword>
<dbReference type="FunCoup" id="H2ATX4">
    <property type="interactions" value="503"/>
</dbReference>
<dbReference type="GO" id="GO:0045039">
    <property type="term" value="P:protein insertion into mitochondrial inner membrane"/>
    <property type="evidence" value="ECO:0007669"/>
    <property type="project" value="EnsemblFungi"/>
</dbReference>
<comment type="subcellular location">
    <subcellularLocation>
        <location evidence="7">Mitochondrion inner membrane</location>
        <topology evidence="7">Peripheral membrane protein</topology>
        <orientation evidence="7">Intermembrane side</orientation>
    </subcellularLocation>
</comment>
<sequence length="102" mass="11338">MVFSLGRSKENDEINNTASIISKPSPVESLKNQVQQELALANATELVNNITDNCFQKCLSNPYSDPQPNCVDQCLNKYLKAWNTVSKTYIARIQDPSTSGEI</sequence>
<dbReference type="EMBL" id="HE650824">
    <property type="protein sequence ID" value="CCF57824.1"/>
    <property type="molecule type" value="Genomic_DNA"/>
</dbReference>
<keyword evidence="2 7" id="KW-0999">Mitochondrion inner membrane</keyword>
<evidence type="ECO:0000256" key="4">
    <source>
        <dbReference type="ARBA" id="ARBA00023010"/>
    </source>
</evidence>
<organism evidence="9 10">
    <name type="scientific">Kazachstania africana (strain ATCC 22294 / BCRC 22015 / CBS 2517 / CECT 1963 / NBRC 1671 / NRRL Y-8276)</name>
    <name type="common">Yeast</name>
    <name type="synonym">Kluyveromyces africanus</name>
    <dbReference type="NCBI Taxonomy" id="1071382"/>
    <lineage>
        <taxon>Eukaryota</taxon>
        <taxon>Fungi</taxon>
        <taxon>Dikarya</taxon>
        <taxon>Ascomycota</taxon>
        <taxon>Saccharomycotina</taxon>
        <taxon>Saccharomycetes</taxon>
        <taxon>Saccharomycetales</taxon>
        <taxon>Saccharomycetaceae</taxon>
        <taxon>Kazachstania</taxon>
    </lineage>
</organism>
<dbReference type="RefSeq" id="XP_003956959.1">
    <property type="nucleotide sequence ID" value="XM_003956910.1"/>
</dbReference>
<dbReference type="eggNOG" id="KOG1733">
    <property type="taxonomic scope" value="Eukaryota"/>
</dbReference>
<dbReference type="GO" id="GO:0005743">
    <property type="term" value="C:mitochondrial inner membrane"/>
    <property type="evidence" value="ECO:0007669"/>
    <property type="project" value="UniProtKB-SubCell"/>
</dbReference>
<dbReference type="STRING" id="1071382.H2ATX4"/>
<evidence type="ECO:0000256" key="5">
    <source>
        <dbReference type="ARBA" id="ARBA00023136"/>
    </source>
</evidence>